<dbReference type="Pfam" id="PF20410">
    <property type="entry name" value="X-Tfes_XVIPCD"/>
    <property type="match status" value="1"/>
</dbReference>
<name>A0A2S7ESI5_9XANT</name>
<keyword evidence="4" id="KW-1185">Reference proteome</keyword>
<dbReference type="InterPro" id="IPR046519">
    <property type="entry name" value="X-Tfes_XVIPCD"/>
</dbReference>
<sequence length="249" mass="26749">MAQYIDVAGTPPRQTYTPREGLSFGQDLRVEPNAANLEAMGKLFYDANHYPANYGSRALYQIEQAEAAAASRRPAGEPAPEVRVDMKALGLDQARANGDVYFPTGFTDTSAPRLGPPAPTDPAMPDASASRPQAAWSHPLYQQALAGLEQLPAEHAIVDRGARHRTAGAMAAQAQADGLQRIDAVLGSHDGQRLFSVQGQVGAPDAWRSHVDRTTAQQQPLEASASQLQQESARAATQEQEAQRTPVMR</sequence>
<accession>A0A2S7ESI5</accession>
<dbReference type="EMBL" id="MDEG01000019">
    <property type="protein sequence ID" value="PPU96044.1"/>
    <property type="molecule type" value="Genomic_DNA"/>
</dbReference>
<comment type="caution">
    <text evidence="3">The sequence shown here is derived from an EMBL/GenBank/DDBJ whole genome shotgun (WGS) entry which is preliminary data.</text>
</comment>
<feature type="domain" description="X-Tfes XVIPCD" evidence="2">
    <location>
        <begin position="137"/>
        <end position="230"/>
    </location>
</feature>
<evidence type="ECO:0000259" key="2">
    <source>
        <dbReference type="Pfam" id="PF20410"/>
    </source>
</evidence>
<reference evidence="4" key="1">
    <citation type="submission" date="2016-08" db="EMBL/GenBank/DDBJ databases">
        <authorList>
            <person name="Merda D."/>
            <person name="Briand M."/>
            <person name="Taghouti G."/>
            <person name="Carrere S."/>
            <person name="Gouzy J."/>
            <person name="Portier P."/>
            <person name="Jacques M.-A."/>
            <person name="Fischer-Le Saux M."/>
        </authorList>
    </citation>
    <scope>NUCLEOTIDE SEQUENCE [LARGE SCALE GENOMIC DNA]</scope>
    <source>
        <strain evidence="4">CFBP1156</strain>
    </source>
</reference>
<feature type="compositionally biased region" description="Low complexity" evidence="1">
    <location>
        <begin position="229"/>
        <end position="249"/>
    </location>
</feature>
<evidence type="ECO:0000313" key="3">
    <source>
        <dbReference type="EMBL" id="PPU96044.1"/>
    </source>
</evidence>
<dbReference type="Proteomes" id="UP000238261">
    <property type="component" value="Unassembled WGS sequence"/>
</dbReference>
<proteinExistence type="predicted"/>
<dbReference type="AlphaFoldDB" id="A0A2S7ESI5"/>
<evidence type="ECO:0000313" key="4">
    <source>
        <dbReference type="Proteomes" id="UP000238261"/>
    </source>
</evidence>
<feature type="region of interest" description="Disordered" evidence="1">
    <location>
        <begin position="1"/>
        <end position="20"/>
    </location>
</feature>
<gene>
    <name evidence="3" type="ORF">XhyaCFBP1156_16650</name>
</gene>
<protein>
    <recommendedName>
        <fullName evidence="2">X-Tfes XVIPCD domain-containing protein</fullName>
    </recommendedName>
</protein>
<feature type="region of interest" description="Disordered" evidence="1">
    <location>
        <begin position="211"/>
        <end position="249"/>
    </location>
</feature>
<organism evidence="3 4">
    <name type="scientific">Xanthomonas hyacinthi</name>
    <dbReference type="NCBI Taxonomy" id="56455"/>
    <lineage>
        <taxon>Bacteria</taxon>
        <taxon>Pseudomonadati</taxon>
        <taxon>Pseudomonadota</taxon>
        <taxon>Gammaproteobacteria</taxon>
        <taxon>Lysobacterales</taxon>
        <taxon>Lysobacteraceae</taxon>
        <taxon>Xanthomonas</taxon>
    </lineage>
</organism>
<feature type="compositionally biased region" description="Polar residues" evidence="1">
    <location>
        <begin position="214"/>
        <end position="228"/>
    </location>
</feature>
<evidence type="ECO:0000256" key="1">
    <source>
        <dbReference type="SAM" id="MobiDB-lite"/>
    </source>
</evidence>
<feature type="region of interest" description="Disordered" evidence="1">
    <location>
        <begin position="107"/>
        <end position="130"/>
    </location>
</feature>